<accession>A0AAE1W2A2</accession>
<evidence type="ECO:0000256" key="1">
    <source>
        <dbReference type="SAM" id="MobiDB-lite"/>
    </source>
</evidence>
<protein>
    <submittedName>
        <fullName evidence="2">Uncharacterized protein</fullName>
    </submittedName>
</protein>
<keyword evidence="3" id="KW-1185">Reference proteome</keyword>
<dbReference type="PANTHER" id="PTHR31426:SF2">
    <property type="entry name" value="OS01G0958400 PROTEIN"/>
    <property type="match status" value="1"/>
</dbReference>
<feature type="region of interest" description="Disordered" evidence="1">
    <location>
        <begin position="95"/>
        <end position="124"/>
    </location>
</feature>
<evidence type="ECO:0000313" key="2">
    <source>
        <dbReference type="EMBL" id="KAK4385441.1"/>
    </source>
</evidence>
<proteinExistence type="predicted"/>
<dbReference type="EMBL" id="JACGWL010000016">
    <property type="protein sequence ID" value="KAK4385441.1"/>
    <property type="molecule type" value="Genomic_DNA"/>
</dbReference>
<reference evidence="2" key="1">
    <citation type="submission" date="2020-06" db="EMBL/GenBank/DDBJ databases">
        <authorList>
            <person name="Li T."/>
            <person name="Hu X."/>
            <person name="Zhang T."/>
            <person name="Song X."/>
            <person name="Zhang H."/>
            <person name="Dai N."/>
            <person name="Sheng W."/>
            <person name="Hou X."/>
            <person name="Wei L."/>
        </authorList>
    </citation>
    <scope>NUCLEOTIDE SEQUENCE</scope>
    <source>
        <strain evidence="2">K16</strain>
        <tissue evidence="2">Leaf</tissue>
    </source>
</reference>
<dbReference type="InterPro" id="IPR040286">
    <property type="entry name" value="At3g25440-like"/>
</dbReference>
<evidence type="ECO:0000313" key="3">
    <source>
        <dbReference type="Proteomes" id="UP001289374"/>
    </source>
</evidence>
<gene>
    <name evidence="2" type="ORF">Sango_2668100</name>
</gene>
<name>A0AAE1W2A2_9LAMI</name>
<feature type="compositionally biased region" description="Acidic residues" evidence="1">
    <location>
        <begin position="99"/>
        <end position="113"/>
    </location>
</feature>
<reference evidence="2" key="2">
    <citation type="journal article" date="2024" name="Plant">
        <title>Genomic evolution and insights into agronomic trait innovations of Sesamum species.</title>
        <authorList>
            <person name="Miao H."/>
            <person name="Wang L."/>
            <person name="Qu L."/>
            <person name="Liu H."/>
            <person name="Sun Y."/>
            <person name="Le M."/>
            <person name="Wang Q."/>
            <person name="Wei S."/>
            <person name="Zheng Y."/>
            <person name="Lin W."/>
            <person name="Duan Y."/>
            <person name="Cao H."/>
            <person name="Xiong S."/>
            <person name="Wang X."/>
            <person name="Wei L."/>
            <person name="Li C."/>
            <person name="Ma Q."/>
            <person name="Ju M."/>
            <person name="Zhao R."/>
            <person name="Li G."/>
            <person name="Mu C."/>
            <person name="Tian Q."/>
            <person name="Mei H."/>
            <person name="Zhang T."/>
            <person name="Gao T."/>
            <person name="Zhang H."/>
        </authorList>
    </citation>
    <scope>NUCLEOTIDE SEQUENCE</scope>
    <source>
        <strain evidence="2">K16</strain>
    </source>
</reference>
<dbReference type="PANTHER" id="PTHR31426">
    <property type="entry name" value="GROUP II INTRON SPLICING FACTOR CRS1-LIKE"/>
    <property type="match status" value="1"/>
</dbReference>
<comment type="caution">
    <text evidence="2">The sequence shown here is derived from an EMBL/GenBank/DDBJ whole genome shotgun (WGS) entry which is preliminary data.</text>
</comment>
<organism evidence="2 3">
    <name type="scientific">Sesamum angolense</name>
    <dbReference type="NCBI Taxonomy" id="2727404"/>
    <lineage>
        <taxon>Eukaryota</taxon>
        <taxon>Viridiplantae</taxon>
        <taxon>Streptophyta</taxon>
        <taxon>Embryophyta</taxon>
        <taxon>Tracheophyta</taxon>
        <taxon>Spermatophyta</taxon>
        <taxon>Magnoliopsida</taxon>
        <taxon>eudicotyledons</taxon>
        <taxon>Gunneridae</taxon>
        <taxon>Pentapetalae</taxon>
        <taxon>asterids</taxon>
        <taxon>lamiids</taxon>
        <taxon>Lamiales</taxon>
        <taxon>Pedaliaceae</taxon>
        <taxon>Sesamum</taxon>
    </lineage>
</organism>
<dbReference type="Proteomes" id="UP001289374">
    <property type="component" value="Unassembled WGS sequence"/>
</dbReference>
<sequence>MHLLFYIPPLEYRFAHVPHITLSLQALEKSKYEQSLDSVRRFIAIAEKELELYYRHVALYGDPNDRDPKSILDHKRTIPGREKAQVAKSLEGLSAAVDGSDDEEISEFEDTSDDERKSSSDLDCEDADTLSEDLVSSDDIADNSFFVQESAATQFPSLSDYRHKLNGQGTVEFGVSSFSRSFLFLPRYVAFSLSLWGGCSSHSINTFRGSLNELRTSVLQKTGGGEG</sequence>
<dbReference type="AlphaFoldDB" id="A0AAE1W2A2"/>